<proteinExistence type="inferred from homology"/>
<dbReference type="Pfam" id="PF12348">
    <property type="entry name" value="CLASP_N"/>
    <property type="match status" value="1"/>
</dbReference>
<dbReference type="GO" id="GO:0051301">
    <property type="term" value="P:cell division"/>
    <property type="evidence" value="ECO:0007669"/>
    <property type="project" value="UniProtKB-KW"/>
</dbReference>
<evidence type="ECO:0000256" key="14">
    <source>
        <dbReference type="ARBA" id="ARBA00031349"/>
    </source>
</evidence>
<dbReference type="GO" id="GO:0009073">
    <property type="term" value="P:aromatic amino acid family biosynthetic process"/>
    <property type="evidence" value="ECO:0007669"/>
    <property type="project" value="UniProtKB-KW"/>
</dbReference>
<sequence>MGAENQNQNQNQHRYVHALNELDDVNIRRIRPLIPPQILMEDLPLTESAAATIVKGRRAVADIVDGKDDRLLVVVGPCSIHHPVAALEYADNLRAYADTASDDLCIVMRVYFEKPRTTIGWKGLINDPDLNNNFAINKGLRKARTLLLDIAEKGMPAGCELLDTISPQYIGDLISWGAIGARTTESQVHRELASGMSVPIGFKNGTDGNVKIAVDAIKSAESSHCFLSVTKQGLSAIVETEGNKHCHVILRGGADGPNYEEQYVQKYVEQLAKAAVNPRLMVDCSHGNSSKDFRKQPIVAESIAHQLTATETGKYISGVMIESNLVEGNQSIPNDGDLSKLIYGKSITDACVNWDDTVRILDGLREAVRNRRRRASCESASDFEAKFKTLIAKLDVVEHEETWSQIDDALKSLISLVKAGATKFDSFVPTMKQAAKFINSAISSERTRLSGTALTLVEELARMMETRFHPLLDMLFQTAMKTCGRANKVFVTRGVNCLTTVITYSHAPEQTPHICRATSTDPNKTMRASAAKLLMATVSCCTVPELTPHLAIVEKAIADGVVDANPDARTTARQSYEIYIKRFSDRVEQFHAGLSSIAKKYLKIVDKASQTTNARPQAQFAAFRQRLPLRDRIAGQRPGAQQAPIASGGVAGRNGTSEASAEAKPVASAGPHRLKPVRPLARPVPTAVRKDIKAAIGPMTATAVATTATTAAGAATDVTVATVVALPAVPLKLDDNAPPALGTKCNSLENVLMSPHSNKSSLARLFGEDQSTTEQLAAPSDTNKTSPPDSARASASPTISGPVSRASSPGPKDDGALHSTADDKKAGEPEKTAAISATELDKNASSATTSADEAPANPTKDKEERTAAKRPVSRAQRAPGLSFSSLNGANSGRAVRGAQQRSTVASRLEEALRARPQSRQAADSSAERGPQRPTKNAAATGDSPRRMTLRSDTRTTSTKAPGYLRATASSAKRVAGTY</sequence>
<comment type="caution">
    <text evidence="19">The sequence shown here is derived from an EMBL/GenBank/DDBJ whole genome shotgun (WGS) entry which is preliminary data.</text>
</comment>
<dbReference type="NCBIfam" id="TIGR00034">
    <property type="entry name" value="aroFGH"/>
    <property type="match status" value="1"/>
</dbReference>
<evidence type="ECO:0000256" key="15">
    <source>
        <dbReference type="ARBA" id="ARBA00032193"/>
    </source>
</evidence>
<comment type="pathway">
    <text evidence="3">Metabolic intermediate biosynthesis; chorismate biosynthesis; chorismate from D-erythrose 4-phosphate and phosphoenolpyruvate: step 1/7.</text>
</comment>
<evidence type="ECO:0000256" key="6">
    <source>
        <dbReference type="ARBA" id="ARBA00012694"/>
    </source>
</evidence>
<gene>
    <name evidence="19" type="ORF">GGI25_004523</name>
</gene>
<evidence type="ECO:0000256" key="5">
    <source>
        <dbReference type="ARBA" id="ARBA00009549"/>
    </source>
</evidence>
<dbReference type="Pfam" id="PF00793">
    <property type="entry name" value="DAHP_synth_1"/>
    <property type="match status" value="1"/>
</dbReference>
<dbReference type="GO" id="GO:0005819">
    <property type="term" value="C:spindle"/>
    <property type="evidence" value="ECO:0007669"/>
    <property type="project" value="UniProtKB-SubCell"/>
</dbReference>
<dbReference type="PANTHER" id="PTHR21225:SF12">
    <property type="entry name" value="PHOSPHO-2-DEHYDRO-3-DEOXYHEPTONATE ALDOLASE, TYROSINE-INHIBITED"/>
    <property type="match status" value="1"/>
</dbReference>
<reference evidence="19" key="1">
    <citation type="submission" date="2022-07" db="EMBL/GenBank/DDBJ databases">
        <title>Phylogenomic reconstructions and comparative analyses of Kickxellomycotina fungi.</title>
        <authorList>
            <person name="Reynolds N.K."/>
            <person name="Stajich J.E."/>
            <person name="Barry K."/>
            <person name="Grigoriev I.V."/>
            <person name="Crous P."/>
            <person name="Smith M.E."/>
        </authorList>
    </citation>
    <scope>NUCLEOTIDE SEQUENCE</scope>
    <source>
        <strain evidence="19">NRRL 3115</strain>
    </source>
</reference>
<name>A0A9W8G4C8_9FUNG</name>
<keyword evidence="7" id="KW-0028">Amino-acid biosynthesis</keyword>
<evidence type="ECO:0000259" key="18">
    <source>
        <dbReference type="SMART" id="SM01349"/>
    </source>
</evidence>
<feature type="region of interest" description="Disordered" evidence="17">
    <location>
        <begin position="636"/>
        <end position="678"/>
    </location>
</feature>
<dbReference type="InterPro" id="IPR006219">
    <property type="entry name" value="DAHP_synth_1"/>
</dbReference>
<dbReference type="InterPro" id="IPR016024">
    <property type="entry name" value="ARM-type_fold"/>
</dbReference>
<dbReference type="GO" id="GO:0003849">
    <property type="term" value="F:3-deoxy-7-phosphoheptulonate synthase activity"/>
    <property type="evidence" value="ECO:0007669"/>
    <property type="project" value="UniProtKB-EC"/>
</dbReference>
<evidence type="ECO:0000256" key="2">
    <source>
        <dbReference type="ARBA" id="ARBA00004186"/>
    </source>
</evidence>
<evidence type="ECO:0000256" key="1">
    <source>
        <dbReference type="ARBA" id="ARBA00003726"/>
    </source>
</evidence>
<dbReference type="InterPro" id="IPR006218">
    <property type="entry name" value="DAHP1/KDSA"/>
</dbReference>
<accession>A0A9W8G4C8</accession>
<dbReference type="GO" id="GO:0005737">
    <property type="term" value="C:cytoplasm"/>
    <property type="evidence" value="ECO:0007669"/>
    <property type="project" value="TreeGrafter"/>
</dbReference>
<dbReference type="FunFam" id="3.20.20.70:FF:000005">
    <property type="entry name" value="Phospho-2-dehydro-3-deoxyheptonate aldolase"/>
    <property type="match status" value="1"/>
</dbReference>
<dbReference type="GO" id="GO:0008652">
    <property type="term" value="P:amino acid biosynthetic process"/>
    <property type="evidence" value="ECO:0007669"/>
    <property type="project" value="UniProtKB-KW"/>
</dbReference>
<keyword evidence="10" id="KW-0493">Microtubule</keyword>
<dbReference type="InterPro" id="IPR013785">
    <property type="entry name" value="Aldolase_TIM"/>
</dbReference>
<comment type="function">
    <text evidence="1">Stereospecific condensation of phosphoenolpyruvate (PEP) and D-erythrose-4-phosphate (E4P) giving rise to 3-deoxy-D-arabino-heptulosonate-7-phosphate (DAHP).</text>
</comment>
<dbReference type="PANTHER" id="PTHR21225">
    <property type="entry name" value="PHOSPHO-2-DEHYDRO-3-DEOXYHEPTONATE ALDOLASE DAHP SYNTHETASE"/>
    <property type="match status" value="1"/>
</dbReference>
<dbReference type="GO" id="GO:0005874">
    <property type="term" value="C:microtubule"/>
    <property type="evidence" value="ECO:0007669"/>
    <property type="project" value="UniProtKB-KW"/>
</dbReference>
<dbReference type="AlphaFoldDB" id="A0A9W8G4C8"/>
<evidence type="ECO:0000256" key="3">
    <source>
        <dbReference type="ARBA" id="ARBA00004688"/>
    </source>
</evidence>
<feature type="compositionally biased region" description="Polar residues" evidence="17">
    <location>
        <begin position="769"/>
        <end position="785"/>
    </location>
</feature>
<keyword evidence="8" id="KW-0132">Cell division</keyword>
<dbReference type="Proteomes" id="UP001151518">
    <property type="component" value="Unassembled WGS sequence"/>
</dbReference>
<dbReference type="InterPro" id="IPR024395">
    <property type="entry name" value="CLASP_N_dom"/>
</dbReference>
<evidence type="ECO:0000256" key="10">
    <source>
        <dbReference type="ARBA" id="ARBA00022701"/>
    </source>
</evidence>
<evidence type="ECO:0000256" key="11">
    <source>
        <dbReference type="ARBA" id="ARBA00022776"/>
    </source>
</evidence>
<evidence type="ECO:0000256" key="8">
    <source>
        <dbReference type="ARBA" id="ARBA00022618"/>
    </source>
</evidence>
<dbReference type="NCBIfam" id="NF009395">
    <property type="entry name" value="PRK12755.1"/>
    <property type="match status" value="1"/>
</dbReference>
<feature type="compositionally biased region" description="Basic and acidic residues" evidence="17">
    <location>
        <begin position="943"/>
        <end position="953"/>
    </location>
</feature>
<dbReference type="Gene3D" id="3.20.20.70">
    <property type="entry name" value="Aldolase class I"/>
    <property type="match status" value="1"/>
</dbReference>
<keyword evidence="11" id="KW-0498">Mitosis</keyword>
<keyword evidence="11" id="KW-0131">Cell cycle</keyword>
<dbReference type="InterPro" id="IPR011989">
    <property type="entry name" value="ARM-like"/>
</dbReference>
<keyword evidence="9" id="KW-0808">Transferase</keyword>
<dbReference type="EC" id="2.5.1.54" evidence="6"/>
<organism evidence="19 20">
    <name type="scientific">Coemansia spiralis</name>
    <dbReference type="NCBI Taxonomy" id="417178"/>
    <lineage>
        <taxon>Eukaryota</taxon>
        <taxon>Fungi</taxon>
        <taxon>Fungi incertae sedis</taxon>
        <taxon>Zoopagomycota</taxon>
        <taxon>Kickxellomycotina</taxon>
        <taxon>Kickxellomycetes</taxon>
        <taxon>Kickxellales</taxon>
        <taxon>Kickxellaceae</taxon>
        <taxon>Coemansia</taxon>
    </lineage>
</organism>
<evidence type="ECO:0000313" key="20">
    <source>
        <dbReference type="Proteomes" id="UP001151518"/>
    </source>
</evidence>
<keyword evidence="12" id="KW-0057">Aromatic amino acid biosynthesis</keyword>
<dbReference type="SUPFAM" id="SSF48371">
    <property type="entry name" value="ARM repeat"/>
    <property type="match status" value="1"/>
</dbReference>
<comment type="subcellular location">
    <subcellularLocation>
        <location evidence="2">Cytoplasm</location>
        <location evidence="2">Cytoskeleton</location>
        <location evidence="2">Spindle</location>
    </subcellularLocation>
</comment>
<dbReference type="InterPro" id="IPR034085">
    <property type="entry name" value="TOG"/>
</dbReference>
<feature type="compositionally biased region" description="Polar residues" evidence="17">
    <location>
        <begin position="798"/>
        <end position="807"/>
    </location>
</feature>
<evidence type="ECO:0000256" key="4">
    <source>
        <dbReference type="ARBA" id="ARBA00007985"/>
    </source>
</evidence>
<feature type="domain" description="TOG" evidence="18">
    <location>
        <begin position="378"/>
        <end position="614"/>
    </location>
</feature>
<evidence type="ECO:0000256" key="9">
    <source>
        <dbReference type="ARBA" id="ARBA00022679"/>
    </source>
</evidence>
<evidence type="ECO:0000256" key="13">
    <source>
        <dbReference type="ARBA" id="ARBA00031111"/>
    </source>
</evidence>
<dbReference type="SUPFAM" id="SSF51569">
    <property type="entry name" value="Aldolase"/>
    <property type="match status" value="1"/>
</dbReference>
<feature type="compositionally biased region" description="Basic and acidic residues" evidence="17">
    <location>
        <begin position="811"/>
        <end position="831"/>
    </location>
</feature>
<evidence type="ECO:0000256" key="7">
    <source>
        <dbReference type="ARBA" id="ARBA00022605"/>
    </source>
</evidence>
<comment type="similarity">
    <text evidence="4">Belongs to the class-I DAHP synthase family.</text>
</comment>
<comment type="similarity">
    <text evidence="5">Belongs to the CLASP family.</text>
</comment>
<evidence type="ECO:0000313" key="19">
    <source>
        <dbReference type="EMBL" id="KAJ2673956.1"/>
    </source>
</evidence>
<dbReference type="EMBL" id="JANBTW010000062">
    <property type="protein sequence ID" value="KAJ2673956.1"/>
    <property type="molecule type" value="Genomic_DNA"/>
</dbReference>
<dbReference type="Gene3D" id="1.25.10.10">
    <property type="entry name" value="Leucine-rich Repeat Variant"/>
    <property type="match status" value="1"/>
</dbReference>
<dbReference type="NCBIfam" id="NF009396">
    <property type="entry name" value="PRK12756.1"/>
    <property type="match status" value="1"/>
</dbReference>
<comment type="catalytic activity">
    <reaction evidence="16">
        <text>D-erythrose 4-phosphate + phosphoenolpyruvate + H2O = 7-phospho-2-dehydro-3-deoxy-D-arabino-heptonate + phosphate</text>
        <dbReference type="Rhea" id="RHEA:14717"/>
        <dbReference type="ChEBI" id="CHEBI:15377"/>
        <dbReference type="ChEBI" id="CHEBI:16897"/>
        <dbReference type="ChEBI" id="CHEBI:43474"/>
        <dbReference type="ChEBI" id="CHEBI:58394"/>
        <dbReference type="ChEBI" id="CHEBI:58702"/>
        <dbReference type="EC" id="2.5.1.54"/>
    </reaction>
</comment>
<feature type="region of interest" description="Disordered" evidence="17">
    <location>
        <begin position="769"/>
        <end position="978"/>
    </location>
</feature>
<dbReference type="SMART" id="SM01349">
    <property type="entry name" value="TOG"/>
    <property type="match status" value="1"/>
</dbReference>
<protein>
    <recommendedName>
        <fullName evidence="6">3-deoxy-7-phosphoheptulonate synthase</fullName>
        <ecNumber evidence="6">2.5.1.54</ecNumber>
    </recommendedName>
    <alternativeName>
        <fullName evidence="15">3-deoxy-D-arabino-heptulosonate 7-phosphate synthase</fullName>
    </alternativeName>
    <alternativeName>
        <fullName evidence="14">DAHP synthase</fullName>
    </alternativeName>
    <alternativeName>
        <fullName evidence="13">Phospho-2-keto-3-deoxyheptonate aldolase</fullName>
    </alternativeName>
</protein>
<dbReference type="OrthoDB" id="4699125at2759"/>
<evidence type="ECO:0000256" key="16">
    <source>
        <dbReference type="ARBA" id="ARBA00047508"/>
    </source>
</evidence>
<evidence type="ECO:0000256" key="17">
    <source>
        <dbReference type="SAM" id="MobiDB-lite"/>
    </source>
</evidence>
<evidence type="ECO:0000256" key="12">
    <source>
        <dbReference type="ARBA" id="ARBA00023141"/>
    </source>
</evidence>
<feature type="compositionally biased region" description="Low complexity" evidence="17">
    <location>
        <begin position="786"/>
        <end position="797"/>
    </location>
</feature>